<dbReference type="GO" id="GO:0005525">
    <property type="term" value="F:GTP binding"/>
    <property type="evidence" value="ECO:0007669"/>
    <property type="project" value="UniProtKB-UniRule"/>
</dbReference>
<dbReference type="PIRSF" id="PIRSF005052">
    <property type="entry name" value="P-loopkin"/>
    <property type="match status" value="1"/>
</dbReference>
<dbReference type="HAMAP" id="MF_00636">
    <property type="entry name" value="RapZ_like"/>
    <property type="match status" value="1"/>
</dbReference>
<dbReference type="RefSeq" id="WP_178347540.1">
    <property type="nucleotide sequence ID" value="NZ_JACRTE010000001.1"/>
</dbReference>
<evidence type="ECO:0000313" key="7">
    <source>
        <dbReference type="EMBL" id="MBC8595547.1"/>
    </source>
</evidence>
<keyword evidence="2 4" id="KW-0067">ATP-binding</keyword>
<feature type="binding site" evidence="4">
    <location>
        <begin position="59"/>
        <end position="62"/>
    </location>
    <ligand>
        <name>GTP</name>
        <dbReference type="ChEBI" id="CHEBI:37565"/>
    </ligand>
</feature>
<evidence type="ECO:0000256" key="3">
    <source>
        <dbReference type="ARBA" id="ARBA00023134"/>
    </source>
</evidence>
<sequence length="286" mass="32407">MKFVLITGMSGAGKSIAANCMEDMGYYCVDNLPSELLSKFAEICYQSDSKFDKVAFVIDARNQRNSDDILNEVEVFECHGNKVEILFLDASDETIVKRYKETRRAHPLADGGRIIEGIEKEREILAHLKDRATYVVDTSRLLTRELKENLTELFSGEKRENSLAVNVLSFGFKYGIPNDADLVFDVRFLPNPYYIPELREKTGLDKDIRDYVNSFPQTKEFAKKLDDMIAFLLPLFIEEGKTQLVIAIGCTGGKHRSVTLASHVYKTVVNLGYKAKITHRDISKGK</sequence>
<feature type="domain" description="RapZ-like N-terminal" evidence="5">
    <location>
        <begin position="1"/>
        <end position="157"/>
    </location>
</feature>
<dbReference type="Gene3D" id="3.40.50.300">
    <property type="entry name" value="P-loop containing nucleotide triphosphate hydrolases"/>
    <property type="match status" value="1"/>
</dbReference>
<keyword evidence="1 4" id="KW-0547">Nucleotide-binding</keyword>
<protein>
    <submittedName>
        <fullName evidence="7">RNase adapter RapZ</fullName>
    </submittedName>
</protein>
<dbReference type="EMBL" id="JACRTE010000001">
    <property type="protein sequence ID" value="MBC8595547.1"/>
    <property type="molecule type" value="Genomic_DNA"/>
</dbReference>
<feature type="binding site" evidence="4">
    <location>
        <begin position="8"/>
        <end position="15"/>
    </location>
    <ligand>
        <name>ATP</name>
        <dbReference type="ChEBI" id="CHEBI:30616"/>
    </ligand>
</feature>
<dbReference type="PANTHER" id="PTHR30448">
    <property type="entry name" value="RNASE ADAPTER PROTEIN RAPZ"/>
    <property type="match status" value="1"/>
</dbReference>
<reference evidence="7" key="1">
    <citation type="submission" date="2020-08" db="EMBL/GenBank/DDBJ databases">
        <title>Genome public.</title>
        <authorList>
            <person name="Liu C."/>
            <person name="Sun Q."/>
        </authorList>
    </citation>
    <scope>NUCLEOTIDE SEQUENCE</scope>
    <source>
        <strain evidence="7">NSJ-50</strain>
    </source>
</reference>
<dbReference type="NCBIfam" id="NF003828">
    <property type="entry name" value="PRK05416.1"/>
    <property type="match status" value="1"/>
</dbReference>
<evidence type="ECO:0000259" key="5">
    <source>
        <dbReference type="Pfam" id="PF03668"/>
    </source>
</evidence>
<evidence type="ECO:0000256" key="4">
    <source>
        <dbReference type="HAMAP-Rule" id="MF_00636"/>
    </source>
</evidence>
<dbReference type="InterPro" id="IPR005337">
    <property type="entry name" value="RapZ-like"/>
</dbReference>
<gene>
    <name evidence="7" type="primary">rapZ</name>
    <name evidence="7" type="ORF">H8706_01510</name>
</gene>
<dbReference type="PANTHER" id="PTHR30448:SF0">
    <property type="entry name" value="RNASE ADAPTER PROTEIN RAPZ"/>
    <property type="match status" value="1"/>
</dbReference>
<evidence type="ECO:0000256" key="2">
    <source>
        <dbReference type="ARBA" id="ARBA00022840"/>
    </source>
</evidence>
<accession>A0A926FA13</accession>
<evidence type="ECO:0000259" key="6">
    <source>
        <dbReference type="Pfam" id="PF22740"/>
    </source>
</evidence>
<dbReference type="Proteomes" id="UP000647416">
    <property type="component" value="Unassembled WGS sequence"/>
</dbReference>
<evidence type="ECO:0000256" key="1">
    <source>
        <dbReference type="ARBA" id="ARBA00022741"/>
    </source>
</evidence>
<evidence type="ECO:0000313" key="8">
    <source>
        <dbReference type="Proteomes" id="UP000647416"/>
    </source>
</evidence>
<feature type="domain" description="RapZ C-terminal" evidence="6">
    <location>
        <begin position="164"/>
        <end position="282"/>
    </location>
</feature>
<keyword evidence="3 4" id="KW-0342">GTP-binding</keyword>
<dbReference type="InterPro" id="IPR053931">
    <property type="entry name" value="RapZ_C"/>
</dbReference>
<comment type="caution">
    <text evidence="7">The sequence shown here is derived from an EMBL/GenBank/DDBJ whole genome shotgun (WGS) entry which is preliminary data.</text>
</comment>
<proteinExistence type="inferred from homology"/>
<dbReference type="AlphaFoldDB" id="A0A926FA13"/>
<organism evidence="7 8">
    <name type="scientific">Qingrenia yutianensis</name>
    <dbReference type="NCBI Taxonomy" id="2763676"/>
    <lineage>
        <taxon>Bacteria</taxon>
        <taxon>Bacillati</taxon>
        <taxon>Bacillota</taxon>
        <taxon>Clostridia</taxon>
        <taxon>Eubacteriales</taxon>
        <taxon>Oscillospiraceae</taxon>
        <taxon>Qingrenia</taxon>
    </lineage>
</organism>
<dbReference type="Pfam" id="PF22740">
    <property type="entry name" value="PapZ_C"/>
    <property type="match status" value="1"/>
</dbReference>
<keyword evidence="8" id="KW-1185">Reference proteome</keyword>
<name>A0A926FA13_9FIRM</name>
<dbReference type="SUPFAM" id="SSF52540">
    <property type="entry name" value="P-loop containing nucleoside triphosphate hydrolases"/>
    <property type="match status" value="1"/>
</dbReference>
<dbReference type="InterPro" id="IPR027417">
    <property type="entry name" value="P-loop_NTPase"/>
</dbReference>
<dbReference type="InterPro" id="IPR053930">
    <property type="entry name" value="RapZ-like_N"/>
</dbReference>
<dbReference type="Pfam" id="PF03668">
    <property type="entry name" value="RapZ-like_N"/>
    <property type="match status" value="1"/>
</dbReference>
<dbReference type="GO" id="GO:0005524">
    <property type="term" value="F:ATP binding"/>
    <property type="evidence" value="ECO:0007669"/>
    <property type="project" value="UniProtKB-UniRule"/>
</dbReference>